<dbReference type="PRINTS" id="PR00411">
    <property type="entry name" value="PNDRDTASEI"/>
</dbReference>
<dbReference type="EMBL" id="APKE01000007">
    <property type="protein sequence ID" value="KAF0677114.1"/>
    <property type="molecule type" value="Genomic_DNA"/>
</dbReference>
<keyword evidence="4" id="KW-0274">FAD</keyword>
<dbReference type="PRINTS" id="PR00368">
    <property type="entry name" value="FADPNR"/>
</dbReference>
<evidence type="ECO:0000256" key="1">
    <source>
        <dbReference type="ARBA" id="ARBA00005272"/>
    </source>
</evidence>
<evidence type="ECO:0000256" key="4">
    <source>
        <dbReference type="ARBA" id="ARBA00022827"/>
    </source>
</evidence>
<dbReference type="InterPro" id="IPR036188">
    <property type="entry name" value="FAD/NAD-bd_sf"/>
</dbReference>
<proteinExistence type="inferred from homology"/>
<accession>A0A921TG54</accession>
<dbReference type="GO" id="GO:0050136">
    <property type="term" value="F:NADH dehydrogenase (quinone) (non-electrogenic) activity"/>
    <property type="evidence" value="ECO:0007669"/>
    <property type="project" value="UniProtKB-EC"/>
</dbReference>
<dbReference type="Pfam" id="PF22366">
    <property type="entry name" value="NDH2_C"/>
    <property type="match status" value="1"/>
</dbReference>
<dbReference type="Pfam" id="PF07992">
    <property type="entry name" value="Pyr_redox_2"/>
    <property type="match status" value="1"/>
</dbReference>
<gene>
    <name evidence="11" type="primary">ndh</name>
    <name evidence="11" type="ORF">PMES_00428</name>
</gene>
<keyword evidence="5" id="KW-0809">Transit peptide</keyword>
<evidence type="ECO:0000256" key="3">
    <source>
        <dbReference type="ARBA" id="ARBA00022630"/>
    </source>
</evidence>
<dbReference type="InterPro" id="IPR023753">
    <property type="entry name" value="FAD/NAD-binding_dom"/>
</dbReference>
<keyword evidence="12" id="KW-1185">Reference proteome</keyword>
<organism evidence="11 12">
    <name type="scientific">Profundibacterium mesophilum KAUST100406-0324</name>
    <dbReference type="NCBI Taxonomy" id="1037889"/>
    <lineage>
        <taxon>Bacteria</taxon>
        <taxon>Pseudomonadati</taxon>
        <taxon>Pseudomonadota</taxon>
        <taxon>Alphaproteobacteria</taxon>
        <taxon>Rhodobacterales</taxon>
        <taxon>Roseobacteraceae</taxon>
        <taxon>Profundibacterium</taxon>
    </lineage>
</organism>
<dbReference type="AlphaFoldDB" id="A0A921TG54"/>
<evidence type="ECO:0000256" key="2">
    <source>
        <dbReference type="ARBA" id="ARBA00012637"/>
    </source>
</evidence>
<reference evidence="11" key="1">
    <citation type="submission" date="2013-03" db="EMBL/GenBank/DDBJ databases">
        <title>Genome Sequence of the Profundibacterium mesophilum strain KAUST100406-0324T from Red Sea, a novel genus in the family Rhodobacteraceae.</title>
        <authorList>
            <person name="Essack M."/>
            <person name="Alam I."/>
            <person name="Lafi F."/>
            <person name="Alawi W."/>
            <person name="Kamanu F."/>
            <person name="Al-Suwailem A."/>
            <person name="Lee O.O."/>
            <person name="Xu Y."/>
            <person name="Bajic V."/>
            <person name="Qian P.-Y."/>
            <person name="Archer J."/>
        </authorList>
    </citation>
    <scope>NUCLEOTIDE SEQUENCE</scope>
    <source>
        <strain evidence="11">KAUST100406-0324</strain>
    </source>
</reference>
<dbReference type="SUPFAM" id="SSF51905">
    <property type="entry name" value="FAD/NAD(P)-binding domain"/>
    <property type="match status" value="2"/>
</dbReference>
<comment type="catalytic activity">
    <reaction evidence="8">
        <text>a quinone + NADH + H(+) = a quinol + NAD(+)</text>
        <dbReference type="Rhea" id="RHEA:46160"/>
        <dbReference type="ChEBI" id="CHEBI:15378"/>
        <dbReference type="ChEBI" id="CHEBI:24646"/>
        <dbReference type="ChEBI" id="CHEBI:57540"/>
        <dbReference type="ChEBI" id="CHEBI:57945"/>
        <dbReference type="ChEBI" id="CHEBI:132124"/>
        <dbReference type="EC" id="1.6.5.9"/>
    </reaction>
</comment>
<evidence type="ECO:0000256" key="5">
    <source>
        <dbReference type="ARBA" id="ARBA00022946"/>
    </source>
</evidence>
<evidence type="ECO:0000256" key="6">
    <source>
        <dbReference type="ARBA" id="ARBA00023002"/>
    </source>
</evidence>
<dbReference type="Proteomes" id="UP000698242">
    <property type="component" value="Unassembled WGS sequence"/>
</dbReference>
<evidence type="ECO:0000256" key="8">
    <source>
        <dbReference type="ARBA" id="ARBA00047599"/>
    </source>
</evidence>
<protein>
    <recommendedName>
        <fullName evidence="2">NADH:ubiquinone reductase (non-electrogenic)</fullName>
        <ecNumber evidence="2">1.6.5.9</ecNumber>
    </recommendedName>
</protein>
<dbReference type="Gene3D" id="3.50.50.100">
    <property type="match status" value="1"/>
</dbReference>
<dbReference type="PANTHER" id="PTHR43706">
    <property type="entry name" value="NADH DEHYDROGENASE"/>
    <property type="match status" value="1"/>
</dbReference>
<name>A0A921TG54_9RHOB</name>
<dbReference type="InterPro" id="IPR054585">
    <property type="entry name" value="NDH2-like_C"/>
</dbReference>
<dbReference type="EC" id="1.6.5.9" evidence="2"/>
<evidence type="ECO:0000259" key="10">
    <source>
        <dbReference type="Pfam" id="PF22366"/>
    </source>
</evidence>
<keyword evidence="7" id="KW-0520">NAD</keyword>
<comment type="similarity">
    <text evidence="1">Belongs to the NADH dehydrogenase family.</text>
</comment>
<feature type="domain" description="FAD/NAD(P)-binding" evidence="9">
    <location>
        <begin position="14"/>
        <end position="331"/>
    </location>
</feature>
<evidence type="ECO:0000313" key="12">
    <source>
        <dbReference type="Proteomes" id="UP000698242"/>
    </source>
</evidence>
<evidence type="ECO:0000313" key="11">
    <source>
        <dbReference type="EMBL" id="KAF0677114.1"/>
    </source>
</evidence>
<evidence type="ECO:0000256" key="7">
    <source>
        <dbReference type="ARBA" id="ARBA00023027"/>
    </source>
</evidence>
<keyword evidence="3" id="KW-0285">Flavoprotein</keyword>
<keyword evidence="6 11" id="KW-0560">Oxidoreductase</keyword>
<evidence type="ECO:0000259" key="9">
    <source>
        <dbReference type="Pfam" id="PF07992"/>
    </source>
</evidence>
<dbReference type="InterPro" id="IPR045024">
    <property type="entry name" value="NDH-2"/>
</dbReference>
<comment type="caution">
    <text evidence="11">The sequence shown here is derived from an EMBL/GenBank/DDBJ whole genome shotgun (WGS) entry which is preliminary data.</text>
</comment>
<feature type="domain" description="External alternative NADH-ubiquinone oxidoreductase-like C-terminal" evidence="10">
    <location>
        <begin position="355"/>
        <end position="413"/>
    </location>
</feature>
<dbReference type="PANTHER" id="PTHR43706:SF47">
    <property type="entry name" value="EXTERNAL NADH-UBIQUINONE OXIDOREDUCTASE 1, MITOCHONDRIAL-RELATED"/>
    <property type="match status" value="1"/>
</dbReference>
<sequence>MIHPSSPATDMRHHVVVVGGGFGGLQCIKSLRGPGIRITLIDQRNHHLFQPLLYQAATTILAPSEIAWPLRQLFRDREDVTTLLSTVTGVEPATRQVALEDGERISYDTLVLATGARHSYFGNDGWELHAPGLKTLEDATAIRRKILFAFEAAEAARDPALKQAHLTFAVIGAGPTGVEMAGIIADLAHRILPREFRRIDTHRARVMLIEAGPKVLSAFSEDLSDYARASLERLGVEVVLGTPVTQIDADRVVMGDTQVPCRTVIWAAGVQASSAAEWIGAPRDGAGRAEVAPDLSVPGRPEIFVIGDTAAVPDASGAPVPGIAPAAKQMGDYVGRLIAGRHAGAEAPPPFRYKHLGSMATLGRRAAIADFGKVTLKGRLAWWIWGVAHIFFLIGTRSRISVALSWLWSFVTGQNSARIITTPKGSR</sequence>